<dbReference type="RefSeq" id="WP_067446596.1">
    <property type="nucleotide sequence ID" value="NZ_SMFR01000002.1"/>
</dbReference>
<feature type="domain" description="NTP pyrophosphohydrolase MazG-like" evidence="1">
    <location>
        <begin position="45"/>
        <end position="96"/>
    </location>
</feature>
<dbReference type="EMBL" id="SMFR01000002">
    <property type="protein sequence ID" value="TCJ97345.1"/>
    <property type="molecule type" value="Genomic_DNA"/>
</dbReference>
<evidence type="ECO:0000259" key="1">
    <source>
        <dbReference type="Pfam" id="PF03819"/>
    </source>
</evidence>
<dbReference type="Gene3D" id="1.10.287.1080">
    <property type="entry name" value="MazG-like"/>
    <property type="match status" value="1"/>
</dbReference>
<dbReference type="CDD" id="cd11543">
    <property type="entry name" value="NTP-PPase_u6"/>
    <property type="match status" value="1"/>
</dbReference>
<dbReference type="Proteomes" id="UP000294856">
    <property type="component" value="Unassembled WGS sequence"/>
</dbReference>
<name>A0A4V2PBG3_9NOCA</name>
<protein>
    <submittedName>
        <fullName evidence="2">MazG-like nucleotide pyrophosphohydrolase family protein</fullName>
    </submittedName>
</protein>
<gene>
    <name evidence="2" type="ORF">DFR71_3387</name>
</gene>
<comment type="caution">
    <text evidence="2">The sequence shown here is derived from an EMBL/GenBank/DDBJ whole genome shotgun (WGS) entry which is preliminary data.</text>
</comment>
<evidence type="ECO:0000313" key="2">
    <source>
        <dbReference type="EMBL" id="TCJ97345.1"/>
    </source>
</evidence>
<dbReference type="AlphaFoldDB" id="A0A4V2PBG3"/>
<sequence length="113" mass="12749">MDIRDLQARAIEVHDLYDDLNLVERGSTWTRQDFMLGFVGDVGDLAKLVMAAEGTRSMPGGREALEHELADCLWSVLILAHRYEVDLEAAFSKTMDELKAIIAARLVERSTQR</sequence>
<dbReference type="STRING" id="1210063.GCA_001612665_01048"/>
<dbReference type="OrthoDB" id="5953925at2"/>
<accession>A0A4V2PBG3</accession>
<reference evidence="2 3" key="1">
    <citation type="submission" date="2019-03" db="EMBL/GenBank/DDBJ databases">
        <title>Genomic Encyclopedia of Type Strains, Phase IV (KMG-IV): sequencing the most valuable type-strain genomes for metagenomic binning, comparative biology and taxonomic classification.</title>
        <authorList>
            <person name="Goeker M."/>
        </authorList>
    </citation>
    <scope>NUCLEOTIDE SEQUENCE [LARGE SCALE GENOMIC DNA]</scope>
    <source>
        <strain evidence="2 3">DSM 44684</strain>
    </source>
</reference>
<organism evidence="2 3">
    <name type="scientific">Nocardia alba</name>
    <dbReference type="NCBI Taxonomy" id="225051"/>
    <lineage>
        <taxon>Bacteria</taxon>
        <taxon>Bacillati</taxon>
        <taxon>Actinomycetota</taxon>
        <taxon>Actinomycetes</taxon>
        <taxon>Mycobacteriales</taxon>
        <taxon>Nocardiaceae</taxon>
        <taxon>Nocardia</taxon>
    </lineage>
</organism>
<dbReference type="Pfam" id="PF03819">
    <property type="entry name" value="MazG"/>
    <property type="match status" value="1"/>
</dbReference>
<dbReference type="SUPFAM" id="SSF101386">
    <property type="entry name" value="all-alpha NTP pyrophosphatases"/>
    <property type="match status" value="1"/>
</dbReference>
<dbReference type="InterPro" id="IPR004518">
    <property type="entry name" value="MazG-like_dom"/>
</dbReference>
<proteinExistence type="predicted"/>
<dbReference type="GO" id="GO:0016787">
    <property type="term" value="F:hydrolase activity"/>
    <property type="evidence" value="ECO:0007669"/>
    <property type="project" value="UniProtKB-KW"/>
</dbReference>
<evidence type="ECO:0000313" key="3">
    <source>
        <dbReference type="Proteomes" id="UP000294856"/>
    </source>
</evidence>
<keyword evidence="2" id="KW-0378">Hydrolase</keyword>
<keyword evidence="3" id="KW-1185">Reference proteome</keyword>